<dbReference type="PROSITE" id="PS50943">
    <property type="entry name" value="HTH_CROC1"/>
    <property type="match status" value="1"/>
</dbReference>
<feature type="domain" description="HTH cro/C1-type" evidence="2">
    <location>
        <begin position="17"/>
        <end position="70"/>
    </location>
</feature>
<dbReference type="eggNOG" id="COG1396">
    <property type="taxonomic scope" value="Bacteria"/>
</dbReference>
<feature type="region of interest" description="Disordered" evidence="1">
    <location>
        <begin position="86"/>
        <end position="106"/>
    </location>
</feature>
<evidence type="ECO:0000256" key="1">
    <source>
        <dbReference type="SAM" id="MobiDB-lite"/>
    </source>
</evidence>
<evidence type="ECO:0000313" key="3">
    <source>
        <dbReference type="EMBL" id="ACN16002.1"/>
    </source>
</evidence>
<reference evidence="3 4" key="1">
    <citation type="journal article" date="2009" name="Environ. Microbiol.">
        <title>Genome sequence of Desulfobacterium autotrophicum HRM2, a marine sulfate reducer oxidizing organic carbon completely to carbon dioxide.</title>
        <authorList>
            <person name="Strittmatter A.W."/>
            <person name="Liesegang H."/>
            <person name="Rabus R."/>
            <person name="Decker I."/>
            <person name="Amann J."/>
            <person name="Andres S."/>
            <person name="Henne A."/>
            <person name="Fricke W.F."/>
            <person name="Martinez-Arias R."/>
            <person name="Bartels D."/>
            <person name="Goesmann A."/>
            <person name="Krause L."/>
            <person name="Puehler A."/>
            <person name="Klenk H.P."/>
            <person name="Richter M."/>
            <person name="Schuler M."/>
            <person name="Gloeckner F.O."/>
            <person name="Meyerdierks A."/>
            <person name="Gottschalk G."/>
            <person name="Amann R."/>
        </authorList>
    </citation>
    <scope>NUCLEOTIDE SEQUENCE [LARGE SCALE GENOMIC DNA]</scope>
    <source>
        <strain evidence="4">ATCC 43914 / DSM 3382 / HRM2</strain>
    </source>
</reference>
<name>C0QJX6_DESAH</name>
<dbReference type="EMBL" id="CP001087">
    <property type="protein sequence ID" value="ACN16002.1"/>
    <property type="molecule type" value="Genomic_DNA"/>
</dbReference>
<dbReference type="SUPFAM" id="SSF47413">
    <property type="entry name" value="lambda repressor-like DNA-binding domains"/>
    <property type="match status" value="1"/>
</dbReference>
<dbReference type="CDD" id="cd00093">
    <property type="entry name" value="HTH_XRE"/>
    <property type="match status" value="1"/>
</dbReference>
<dbReference type="HOGENOM" id="CLU_153788_1_0_7"/>
<dbReference type="Proteomes" id="UP000000442">
    <property type="component" value="Chromosome"/>
</dbReference>
<proteinExistence type="predicted"/>
<dbReference type="GO" id="GO:0003677">
    <property type="term" value="F:DNA binding"/>
    <property type="evidence" value="ECO:0007669"/>
    <property type="project" value="InterPro"/>
</dbReference>
<dbReference type="OrthoDB" id="5420607at2"/>
<dbReference type="InterPro" id="IPR001387">
    <property type="entry name" value="Cro/C1-type_HTH"/>
</dbReference>
<gene>
    <name evidence="3" type="ordered locus">HRM2_29140</name>
</gene>
<dbReference type="SMART" id="SM00530">
    <property type="entry name" value="HTH_XRE"/>
    <property type="match status" value="1"/>
</dbReference>
<evidence type="ECO:0000259" key="2">
    <source>
        <dbReference type="PROSITE" id="PS50943"/>
    </source>
</evidence>
<dbReference type="Pfam" id="PF01381">
    <property type="entry name" value="HTH_3"/>
    <property type="match status" value="1"/>
</dbReference>
<organism evidence="3 4">
    <name type="scientific">Desulforapulum autotrophicum (strain ATCC 43914 / DSM 3382 / VKM B-1955 / HRM2)</name>
    <name type="common">Desulfobacterium autotrophicum</name>
    <dbReference type="NCBI Taxonomy" id="177437"/>
    <lineage>
        <taxon>Bacteria</taxon>
        <taxon>Pseudomonadati</taxon>
        <taxon>Thermodesulfobacteriota</taxon>
        <taxon>Desulfobacteria</taxon>
        <taxon>Desulfobacterales</taxon>
        <taxon>Desulfobacteraceae</taxon>
        <taxon>Desulforapulum</taxon>
    </lineage>
</organism>
<dbReference type="AlphaFoldDB" id="C0QJX6"/>
<sequence>MLTLTENNILKRLGERLKQARLERNDPQKEFAFRIGVSIPTLYKMEQGHPSISLGIWAKALSVLGKLDDLDQLIASANAPGKSLFERYDAQHKTKKRQRAARRRHD</sequence>
<dbReference type="KEGG" id="dat:HRM2_29140"/>
<feature type="compositionally biased region" description="Basic residues" evidence="1">
    <location>
        <begin position="93"/>
        <end position="106"/>
    </location>
</feature>
<dbReference type="InterPro" id="IPR010982">
    <property type="entry name" value="Lambda_DNA-bd_dom_sf"/>
</dbReference>
<keyword evidence="4" id="KW-1185">Reference proteome</keyword>
<dbReference type="Gene3D" id="1.10.260.40">
    <property type="entry name" value="lambda repressor-like DNA-binding domains"/>
    <property type="match status" value="1"/>
</dbReference>
<evidence type="ECO:0000313" key="4">
    <source>
        <dbReference type="Proteomes" id="UP000000442"/>
    </source>
</evidence>
<dbReference type="STRING" id="177437.HRM2_29140"/>
<accession>C0QJX6</accession>
<dbReference type="RefSeq" id="WP_015904764.1">
    <property type="nucleotide sequence ID" value="NC_012108.1"/>
</dbReference>
<protein>
    <recommendedName>
        <fullName evidence="2">HTH cro/C1-type domain-containing protein</fullName>
    </recommendedName>
</protein>